<comment type="caution">
    <text evidence="2">The sequence shown here is derived from an EMBL/GenBank/DDBJ whole genome shotgun (WGS) entry which is preliminary data.</text>
</comment>
<dbReference type="Proteomes" id="UP001276659">
    <property type="component" value="Unassembled WGS sequence"/>
</dbReference>
<keyword evidence="3" id="KW-1185">Reference proteome</keyword>
<reference evidence="2" key="1">
    <citation type="submission" date="2022-11" db="EMBL/GenBank/DDBJ databases">
        <title>Chromosomal genome sequence assembly and mating type (MAT) locus characterization of the leprose asexual lichenized fungus Lepraria neglecta (Nyl.) Erichsen.</title>
        <authorList>
            <person name="Allen J.L."/>
            <person name="Pfeffer B."/>
        </authorList>
    </citation>
    <scope>NUCLEOTIDE SEQUENCE</scope>
    <source>
        <strain evidence="2">Allen 5258</strain>
    </source>
</reference>
<evidence type="ECO:0000313" key="3">
    <source>
        <dbReference type="Proteomes" id="UP001276659"/>
    </source>
</evidence>
<evidence type="ECO:0000256" key="1">
    <source>
        <dbReference type="SAM" id="MobiDB-lite"/>
    </source>
</evidence>
<protein>
    <submittedName>
        <fullName evidence="2">Uncharacterized protein</fullName>
    </submittedName>
</protein>
<accession>A0AAD9ZA91</accession>
<dbReference type="Pfam" id="PF14441">
    <property type="entry name" value="OTT_1508_deam"/>
    <property type="match status" value="1"/>
</dbReference>
<gene>
    <name evidence="2" type="ORF">OEA41_005634</name>
</gene>
<sequence length="649" mass="72663">MAKLSSGQKIQKRLVENITLLWTLCETPDQPKENEIRGGYGEGRQLPLVRERQLVDSVAFLSASTDNILEVMAVGIEEDLDKTGMTIRLASNTGDLSHVTQGFNGIARTLEQASLRDIFRQIVMLDEPRILSRLRSSHAARTRKTAGKPGLLPSLRRTVYDESIHSRDEPTRARITSIRSSATQLFQRFSDFEAARGSDSALSVSRDVLIDVLIRIYEFDVRGLQTVLETSPVIEPSLKTYLPRAMSKLGRYYYVACDLIDAARSSKYTLFRHVSVRAIEKPPLDTAFIASHSAGFDQTLQRVTRSSHQHGHKTHDSASVSAARMKFQSRMSNCATPWKIHAEIQLLLFYEQQPHICRPRIISSSKSACYLCDLFLRLHGEFQTPRTHGRLYDRWILPERAINDPSANGRLLPVIDRFNAALEAKIVHLLNHRRRPFPHPDESVLLLREPWSSNSTLSRACNQGSIHETTDPACTGSSGDHAEPSSNTSPGSLATLTVSTERDRADAQQCLDGMQADMPPSRPIAIFRRLSRGDSTCCKLTNRHDSLIVQTDTARIHVSWDFHSVDTAYDPFATDRACWVQVKWLACDGQTAHNDGSFDCIDINSLACSHDRIVEGGAALSSKELALQREGHIILVKYAFEDPRKRDGA</sequence>
<feature type="compositionally biased region" description="Polar residues" evidence="1">
    <location>
        <begin position="458"/>
        <end position="467"/>
    </location>
</feature>
<feature type="compositionally biased region" description="Polar residues" evidence="1">
    <location>
        <begin position="484"/>
        <end position="493"/>
    </location>
</feature>
<name>A0AAD9ZA91_9LECA</name>
<dbReference type="AlphaFoldDB" id="A0AAD9ZA91"/>
<feature type="region of interest" description="Disordered" evidence="1">
    <location>
        <begin position="458"/>
        <end position="493"/>
    </location>
</feature>
<organism evidence="2 3">
    <name type="scientific">Lepraria neglecta</name>
    <dbReference type="NCBI Taxonomy" id="209136"/>
    <lineage>
        <taxon>Eukaryota</taxon>
        <taxon>Fungi</taxon>
        <taxon>Dikarya</taxon>
        <taxon>Ascomycota</taxon>
        <taxon>Pezizomycotina</taxon>
        <taxon>Lecanoromycetes</taxon>
        <taxon>OSLEUM clade</taxon>
        <taxon>Lecanoromycetidae</taxon>
        <taxon>Lecanorales</taxon>
        <taxon>Lecanorineae</taxon>
        <taxon>Stereocaulaceae</taxon>
        <taxon>Lepraria</taxon>
    </lineage>
</organism>
<dbReference type="EMBL" id="JASNWA010000007">
    <property type="protein sequence ID" value="KAK3172313.1"/>
    <property type="molecule type" value="Genomic_DNA"/>
</dbReference>
<evidence type="ECO:0000313" key="2">
    <source>
        <dbReference type="EMBL" id="KAK3172313.1"/>
    </source>
</evidence>
<proteinExistence type="predicted"/>
<dbReference type="InterPro" id="IPR027796">
    <property type="entry name" value="OTT_1508_deam-like"/>
</dbReference>